<sequence length="51" mass="6175">METEQHTTSENMKQFFQNLEKIKLFLKEHAGEHPKLQEAFDMFDKTFKVED</sequence>
<name>A0ABP2X417_CHLPS</name>
<comment type="caution">
    <text evidence="1">The sequence shown here is derived from an EMBL/GenBank/DDBJ whole genome shotgun (WGS) entry which is preliminary data.</text>
</comment>
<dbReference type="RefSeq" id="WP_006342757.1">
    <property type="nucleotide sequence ID" value="NZ_KE356190.1"/>
</dbReference>
<organism evidence="1 2">
    <name type="scientific">Chlamydia psittaci 99DC5</name>
    <dbReference type="NCBI Taxonomy" id="1112251"/>
    <lineage>
        <taxon>Bacteria</taxon>
        <taxon>Pseudomonadati</taxon>
        <taxon>Chlamydiota</taxon>
        <taxon>Chlamydiia</taxon>
        <taxon>Chlamydiales</taxon>
        <taxon>Chlamydiaceae</taxon>
        <taxon>Chlamydia/Chlamydophila group</taxon>
        <taxon>Chlamydia</taxon>
    </lineage>
</organism>
<evidence type="ECO:0000313" key="1">
    <source>
        <dbReference type="EMBL" id="EPJ28379.1"/>
    </source>
</evidence>
<accession>A0ABP2X417</accession>
<evidence type="ECO:0000313" key="2">
    <source>
        <dbReference type="Proteomes" id="UP000014627"/>
    </source>
</evidence>
<reference evidence="1 2" key="1">
    <citation type="submission" date="2013-04" db="EMBL/GenBank/DDBJ databases">
        <title>Genome sequence of Chlamydia psittaci 99DC5.</title>
        <authorList>
            <person name="Huot-Creasy H."/>
            <person name="McCracken C.L."/>
            <person name="Humphries M."/>
            <person name="Sachse K."/>
            <person name="Laroucau K."/>
            <person name="Bavoil P."/>
            <person name="Myers G.S."/>
        </authorList>
    </citation>
    <scope>NUCLEOTIDE SEQUENCE [LARGE SCALE GENOMIC DNA]</scope>
    <source>
        <strain evidence="1 2">99DC5</strain>
    </source>
</reference>
<keyword evidence="2" id="KW-1185">Reference proteome</keyword>
<dbReference type="Proteomes" id="UP000014627">
    <property type="component" value="Unassembled WGS sequence"/>
</dbReference>
<gene>
    <name evidence="1" type="ORF">CP99DC5_0508</name>
</gene>
<proteinExistence type="predicted"/>
<dbReference type="GeneID" id="54763563"/>
<dbReference type="EMBL" id="ATLC01000045">
    <property type="protein sequence ID" value="EPJ28379.1"/>
    <property type="molecule type" value="Genomic_DNA"/>
</dbReference>
<protein>
    <submittedName>
        <fullName evidence="1">Uncharacterized protein</fullName>
    </submittedName>
</protein>